<dbReference type="Pfam" id="PF01738">
    <property type="entry name" value="DLH"/>
    <property type="match status" value="1"/>
</dbReference>
<dbReference type="PANTHER" id="PTHR17630">
    <property type="entry name" value="DIENELACTONE HYDROLASE"/>
    <property type="match status" value="1"/>
</dbReference>
<protein>
    <recommendedName>
        <fullName evidence="1">Dienelactone hydrolase domain-containing protein</fullName>
    </recommendedName>
</protein>
<dbReference type="AlphaFoldDB" id="A0A0L9V3I3"/>
<organism evidence="2 3">
    <name type="scientific">Phaseolus angularis</name>
    <name type="common">Azuki bean</name>
    <name type="synonym">Vigna angularis</name>
    <dbReference type="NCBI Taxonomy" id="3914"/>
    <lineage>
        <taxon>Eukaryota</taxon>
        <taxon>Viridiplantae</taxon>
        <taxon>Streptophyta</taxon>
        <taxon>Embryophyta</taxon>
        <taxon>Tracheophyta</taxon>
        <taxon>Spermatophyta</taxon>
        <taxon>Magnoliopsida</taxon>
        <taxon>eudicotyledons</taxon>
        <taxon>Gunneridae</taxon>
        <taxon>Pentapetalae</taxon>
        <taxon>rosids</taxon>
        <taxon>fabids</taxon>
        <taxon>Fabales</taxon>
        <taxon>Fabaceae</taxon>
        <taxon>Papilionoideae</taxon>
        <taxon>50 kb inversion clade</taxon>
        <taxon>NPAAA clade</taxon>
        <taxon>indigoferoid/millettioid clade</taxon>
        <taxon>Phaseoleae</taxon>
        <taxon>Vigna</taxon>
    </lineage>
</organism>
<dbReference type="InterPro" id="IPR029058">
    <property type="entry name" value="AB_hydrolase_fold"/>
</dbReference>
<evidence type="ECO:0000259" key="1">
    <source>
        <dbReference type="Pfam" id="PF01738"/>
    </source>
</evidence>
<dbReference type="SUPFAM" id="SSF53474">
    <property type="entry name" value="alpha/beta-Hydrolases"/>
    <property type="match status" value="1"/>
</dbReference>
<proteinExistence type="predicted"/>
<evidence type="ECO:0000313" key="2">
    <source>
        <dbReference type="EMBL" id="KOM49516.1"/>
    </source>
</evidence>
<dbReference type="Gramene" id="KOM49516">
    <property type="protein sequence ID" value="KOM49516"/>
    <property type="gene ID" value="LR48_Vigan08g034300"/>
</dbReference>
<dbReference type="PANTHER" id="PTHR17630:SF82">
    <property type="entry name" value="ENDO-1,3-1,4-BETA-D-GLUCANASE-LIKE PROTEIN"/>
    <property type="match status" value="1"/>
</dbReference>
<gene>
    <name evidence="2" type="ORF">LR48_Vigan08g034300</name>
</gene>
<dbReference type="Proteomes" id="UP000053144">
    <property type="component" value="Chromosome 8"/>
</dbReference>
<dbReference type="EMBL" id="CM003378">
    <property type="protein sequence ID" value="KOM49516.1"/>
    <property type="molecule type" value="Genomic_DNA"/>
</dbReference>
<dbReference type="Gene3D" id="3.40.50.1820">
    <property type="entry name" value="alpha/beta hydrolase"/>
    <property type="match status" value="1"/>
</dbReference>
<dbReference type="InterPro" id="IPR002925">
    <property type="entry name" value="Dienelactn_hydro"/>
</dbReference>
<dbReference type="GO" id="GO:0016787">
    <property type="term" value="F:hydrolase activity"/>
    <property type="evidence" value="ECO:0007669"/>
    <property type="project" value="InterPro"/>
</dbReference>
<reference evidence="3" key="1">
    <citation type="journal article" date="2015" name="Proc. Natl. Acad. Sci. U.S.A.">
        <title>Genome sequencing of adzuki bean (Vigna angularis) provides insight into high starch and low fat accumulation and domestication.</title>
        <authorList>
            <person name="Yang K."/>
            <person name="Tian Z."/>
            <person name="Chen C."/>
            <person name="Luo L."/>
            <person name="Zhao B."/>
            <person name="Wang Z."/>
            <person name="Yu L."/>
            <person name="Li Y."/>
            <person name="Sun Y."/>
            <person name="Li W."/>
            <person name="Chen Y."/>
            <person name="Li Y."/>
            <person name="Zhang Y."/>
            <person name="Ai D."/>
            <person name="Zhao J."/>
            <person name="Shang C."/>
            <person name="Ma Y."/>
            <person name="Wu B."/>
            <person name="Wang M."/>
            <person name="Gao L."/>
            <person name="Sun D."/>
            <person name="Zhang P."/>
            <person name="Guo F."/>
            <person name="Wang W."/>
            <person name="Li Y."/>
            <person name="Wang J."/>
            <person name="Varshney R.K."/>
            <person name="Wang J."/>
            <person name="Ling H.Q."/>
            <person name="Wan P."/>
        </authorList>
    </citation>
    <scope>NUCLEOTIDE SEQUENCE</scope>
    <source>
        <strain evidence="3">cv. Jingnong 6</strain>
    </source>
</reference>
<evidence type="ECO:0000313" key="3">
    <source>
        <dbReference type="Proteomes" id="UP000053144"/>
    </source>
</evidence>
<accession>A0A0L9V3I3</accession>
<name>A0A0L9V3I3_PHAAN</name>
<feature type="domain" description="Dienelactone hydrolase" evidence="1">
    <location>
        <begin position="51"/>
        <end position="133"/>
    </location>
</feature>
<sequence length="179" mass="19567">MIEGREQNPLLKLVRSHSKRSAKHGVFVLRPYCGVIVSGKGIEIAKPIIEALKRKGASAMGVVGFCGGARTVTNLGKTKRVQAFMLLHPSFITVDDICGVEVPIAILEAEHDSIAPPKLLNQFKQVLDARLELAEIIRGLNEEECEFLIEARGVKSDLELQNQFNAAMTEVEALFSQSG</sequence>